<dbReference type="InterPro" id="IPR011009">
    <property type="entry name" value="Kinase-like_dom_sf"/>
</dbReference>
<dbReference type="InterPro" id="IPR000719">
    <property type="entry name" value="Prot_kinase_dom"/>
</dbReference>
<feature type="domain" description="Protein kinase" evidence="2">
    <location>
        <begin position="1"/>
        <end position="221"/>
    </location>
</feature>
<dbReference type="GO" id="GO:0005524">
    <property type="term" value="F:ATP binding"/>
    <property type="evidence" value="ECO:0007669"/>
    <property type="project" value="InterPro"/>
</dbReference>
<evidence type="ECO:0000313" key="4">
    <source>
        <dbReference type="Proteomes" id="UP000027195"/>
    </source>
</evidence>
<dbReference type="InParanoid" id="A0A067MIH5"/>
<dbReference type="InterPro" id="IPR008271">
    <property type="entry name" value="Ser/Thr_kinase_AS"/>
</dbReference>
<reference evidence="4" key="1">
    <citation type="journal article" date="2014" name="Proc. Natl. Acad. Sci. U.S.A.">
        <title>Extensive sampling of basidiomycete genomes demonstrates inadequacy of the white-rot/brown-rot paradigm for wood decay fungi.</title>
        <authorList>
            <person name="Riley R."/>
            <person name="Salamov A.A."/>
            <person name="Brown D.W."/>
            <person name="Nagy L.G."/>
            <person name="Floudas D."/>
            <person name="Held B.W."/>
            <person name="Levasseur A."/>
            <person name="Lombard V."/>
            <person name="Morin E."/>
            <person name="Otillar R."/>
            <person name="Lindquist E.A."/>
            <person name="Sun H."/>
            <person name="LaButti K.M."/>
            <person name="Schmutz J."/>
            <person name="Jabbour D."/>
            <person name="Luo H."/>
            <person name="Baker S.E."/>
            <person name="Pisabarro A.G."/>
            <person name="Walton J.D."/>
            <person name="Blanchette R.A."/>
            <person name="Henrissat B."/>
            <person name="Martin F."/>
            <person name="Cullen D."/>
            <person name="Hibbett D.S."/>
            <person name="Grigoriev I.V."/>
        </authorList>
    </citation>
    <scope>NUCLEOTIDE SEQUENCE [LARGE SCALE GENOMIC DNA]</scope>
    <source>
        <strain evidence="4">FD-172 SS1</strain>
    </source>
</reference>
<proteinExistence type="predicted"/>
<dbReference type="Proteomes" id="UP000027195">
    <property type="component" value="Unassembled WGS sequence"/>
</dbReference>
<dbReference type="PROSITE" id="PS50011">
    <property type="entry name" value="PROTEIN_KINASE_DOM"/>
    <property type="match status" value="2"/>
</dbReference>
<organism evidence="3 4">
    <name type="scientific">Botryobasidium botryosum (strain FD-172 SS1)</name>
    <dbReference type="NCBI Taxonomy" id="930990"/>
    <lineage>
        <taxon>Eukaryota</taxon>
        <taxon>Fungi</taxon>
        <taxon>Dikarya</taxon>
        <taxon>Basidiomycota</taxon>
        <taxon>Agaricomycotina</taxon>
        <taxon>Agaricomycetes</taxon>
        <taxon>Cantharellales</taxon>
        <taxon>Botryobasidiaceae</taxon>
        <taxon>Botryobasidium</taxon>
    </lineage>
</organism>
<protein>
    <recommendedName>
        <fullName evidence="2">Protein kinase domain-containing protein</fullName>
    </recommendedName>
</protein>
<dbReference type="STRING" id="930990.A0A067MIH5"/>
<dbReference type="HOGENOM" id="CLU_362076_0_0_1"/>
<evidence type="ECO:0000256" key="1">
    <source>
        <dbReference type="SAM" id="MobiDB-lite"/>
    </source>
</evidence>
<dbReference type="AlphaFoldDB" id="A0A067MIH5"/>
<feature type="region of interest" description="Disordered" evidence="1">
    <location>
        <begin position="647"/>
        <end position="668"/>
    </location>
</feature>
<dbReference type="SUPFAM" id="SSF56112">
    <property type="entry name" value="Protein kinase-like (PK-like)"/>
    <property type="match status" value="2"/>
</dbReference>
<sequence>MREVNMWRSLKHPNIVPLIGTVIYGSNLYMISPWMVNGDLGLYLQQTSDVDCLSLLVQIATGLEYLHASTPPIVHGHICTGNVLISDTGIARITDFSLSSTATDENNPADSNDLRWMAPELVFQSRGVSYARRRTTNSDMFAFGRVALEIFTRRAPFEDLTTPQIIVKLYNGELPPRPQDRDAVSRGLNDHMWKLMEHCWEPYPENRPTAQHVVRWLRPAVEPPRREFQYFDYTLQSFDFLGNRNTELMGPLSARFQQRFFEEMARIRKEMIYLLPSDPKTHLDLLSEYYAITGFYPTDTLDECEIHLPEVPPSGSGGFGACWQGLFLGNHKVALKCSHPNVSNRTAAERAKREIKAWTGLQHPNVLPFIGSVTLKYITYLVSPWMEKGDASSYVKNYPDVDCVKLLAQIAEGLAYLHTHDPVVVHGDLKATNVFISNTGEARIGDFGLSQKLVEDISREFSTSWFSAGNFRWQAPELLEASSLEEARRTTSSDVFALGRVLLELFTRDVPFAGVPDLAVFKLVISGEHPARPEGDEIVAQGLDDQMWELMKDCCRLEASARPAAGEISGRLQALLNSRPSSKEPEQTPLGSSNLDAFASLAPMILLDAPEPILPHPAVNGEGEAGRRLPTAPGRDVWLKIQQKFLLPDSEDSEEEDDEEFEEMYYRA</sequence>
<dbReference type="SMART" id="SM00220">
    <property type="entry name" value="S_TKc"/>
    <property type="match status" value="2"/>
</dbReference>
<dbReference type="Pfam" id="PF07714">
    <property type="entry name" value="PK_Tyr_Ser-Thr"/>
    <property type="match status" value="1"/>
</dbReference>
<feature type="compositionally biased region" description="Acidic residues" evidence="1">
    <location>
        <begin position="649"/>
        <end position="668"/>
    </location>
</feature>
<dbReference type="PANTHER" id="PTHR44329:SF214">
    <property type="entry name" value="PROTEIN KINASE DOMAIN-CONTAINING PROTEIN"/>
    <property type="match status" value="1"/>
</dbReference>
<evidence type="ECO:0000313" key="3">
    <source>
        <dbReference type="EMBL" id="KDQ11697.1"/>
    </source>
</evidence>
<dbReference type="EMBL" id="KL198056">
    <property type="protein sequence ID" value="KDQ11697.1"/>
    <property type="molecule type" value="Genomic_DNA"/>
</dbReference>
<dbReference type="GO" id="GO:0004674">
    <property type="term" value="F:protein serine/threonine kinase activity"/>
    <property type="evidence" value="ECO:0007669"/>
    <property type="project" value="TreeGrafter"/>
</dbReference>
<dbReference type="Pfam" id="PF00069">
    <property type="entry name" value="Pkinase"/>
    <property type="match status" value="1"/>
</dbReference>
<keyword evidence="4" id="KW-1185">Reference proteome</keyword>
<dbReference type="PROSITE" id="PS00108">
    <property type="entry name" value="PROTEIN_KINASE_ST"/>
    <property type="match status" value="1"/>
</dbReference>
<accession>A0A067MIH5</accession>
<name>A0A067MIH5_BOTB1</name>
<evidence type="ECO:0000259" key="2">
    <source>
        <dbReference type="PROSITE" id="PS50011"/>
    </source>
</evidence>
<gene>
    <name evidence="3" type="ORF">BOTBODRAFT_35129</name>
</gene>
<dbReference type="InterPro" id="IPR001245">
    <property type="entry name" value="Ser-Thr/Tyr_kinase_cat_dom"/>
</dbReference>
<dbReference type="PANTHER" id="PTHR44329">
    <property type="entry name" value="SERINE/THREONINE-PROTEIN KINASE TNNI3K-RELATED"/>
    <property type="match status" value="1"/>
</dbReference>
<dbReference type="InterPro" id="IPR051681">
    <property type="entry name" value="Ser/Thr_Kinases-Pseudokinases"/>
</dbReference>
<feature type="domain" description="Protein kinase" evidence="2">
    <location>
        <begin position="308"/>
        <end position="576"/>
    </location>
</feature>
<dbReference type="OrthoDB" id="4062651at2759"/>
<dbReference type="Gene3D" id="1.10.510.10">
    <property type="entry name" value="Transferase(Phosphotransferase) domain 1"/>
    <property type="match status" value="2"/>
</dbReference>